<name>A0AAD8K3H2_TARER</name>
<dbReference type="PROSITE" id="PS50927">
    <property type="entry name" value="BULB_LECTIN"/>
    <property type="match status" value="1"/>
</dbReference>
<dbReference type="SUPFAM" id="SSF51110">
    <property type="entry name" value="alpha-D-mannose-specific plant lectins"/>
    <property type="match status" value="1"/>
</dbReference>
<sequence length="443" mass="50352">MNILFSLALLIHFSTHFYGHCTTDNLQLGAQITLAIPGPYMNGFHAPAFVLETSQPVPSFRAGLTVEALEGKYLCSFDVFLGDFKVWSSSHLSQFFTSEKCVVHLTWDGDLRLTGHDDQIGWRTATYGQDIKRLQLSTTGNLVLVDELNIIKWQSFHFPTNVMLYGQRLNAGTKLTSLPTNSYSNYSFEIHREKLALYLNSGTFKYSYWEFNPKKPENISFIRLATNGLQIFDDNNHKMAQIPSKRLKLLRFLAIENTTGNLGFYYYAMTTKKFEASFQALRNKCDQPKFCKVNEICTFDNKCSLLNTKGSLGNFCQTSRGNMKEIQHVTSILRDENKKILNTTKESCAGSCKKDCTCVGALFTSEYRECYLYGEIRGMKEVNNFGEVTCFMLKGLEGEKNGNGLKKWALILIVVVDGVVLVVCLCGMGFYMLWKRKKEENNN</sequence>
<dbReference type="InterPro" id="IPR036426">
    <property type="entry name" value="Bulb-type_lectin_dom_sf"/>
</dbReference>
<evidence type="ECO:0000256" key="2">
    <source>
        <dbReference type="ARBA" id="ARBA00023180"/>
    </source>
</evidence>
<dbReference type="Proteomes" id="UP001229421">
    <property type="component" value="Unassembled WGS sequence"/>
</dbReference>
<feature type="domain" description="Bulb-type lectin" evidence="5">
    <location>
        <begin position="42"/>
        <end position="157"/>
    </location>
</feature>
<feature type="signal peptide" evidence="4">
    <location>
        <begin position="1"/>
        <end position="19"/>
    </location>
</feature>
<keyword evidence="1 4" id="KW-0732">Signal</keyword>
<dbReference type="Pfam" id="PF01453">
    <property type="entry name" value="B_lectin"/>
    <property type="match status" value="1"/>
</dbReference>
<reference evidence="6" key="1">
    <citation type="journal article" date="2023" name="bioRxiv">
        <title>Improved chromosome-level genome assembly for marigold (Tagetes erecta).</title>
        <authorList>
            <person name="Jiang F."/>
            <person name="Yuan L."/>
            <person name="Wang S."/>
            <person name="Wang H."/>
            <person name="Xu D."/>
            <person name="Wang A."/>
            <person name="Fan W."/>
        </authorList>
    </citation>
    <scope>NUCLEOTIDE SEQUENCE</scope>
    <source>
        <strain evidence="6">WSJ</strain>
        <tissue evidence="6">Leaf</tissue>
    </source>
</reference>
<keyword evidence="3" id="KW-1133">Transmembrane helix</keyword>
<evidence type="ECO:0000256" key="4">
    <source>
        <dbReference type="SAM" id="SignalP"/>
    </source>
</evidence>
<keyword evidence="3" id="KW-0472">Membrane</keyword>
<dbReference type="PANTHER" id="PTHR47976">
    <property type="entry name" value="G-TYPE LECTIN S-RECEPTOR-LIKE SERINE/THREONINE-PROTEIN KINASE SD2-5"/>
    <property type="match status" value="1"/>
</dbReference>
<evidence type="ECO:0000313" key="6">
    <source>
        <dbReference type="EMBL" id="KAK1412450.1"/>
    </source>
</evidence>
<dbReference type="EMBL" id="JAUHHV010000009">
    <property type="protein sequence ID" value="KAK1412450.1"/>
    <property type="molecule type" value="Genomic_DNA"/>
</dbReference>
<dbReference type="AlphaFoldDB" id="A0AAD8K3H2"/>
<protein>
    <recommendedName>
        <fullName evidence="5">Bulb-type lectin domain-containing protein</fullName>
    </recommendedName>
</protein>
<evidence type="ECO:0000259" key="5">
    <source>
        <dbReference type="PROSITE" id="PS50927"/>
    </source>
</evidence>
<keyword evidence="3" id="KW-0812">Transmembrane</keyword>
<proteinExistence type="predicted"/>
<evidence type="ECO:0000256" key="3">
    <source>
        <dbReference type="SAM" id="Phobius"/>
    </source>
</evidence>
<accession>A0AAD8K3H2</accession>
<dbReference type="InterPro" id="IPR051343">
    <property type="entry name" value="G-type_lectin_kinases/EP1-like"/>
</dbReference>
<keyword evidence="7" id="KW-1185">Reference proteome</keyword>
<feature type="transmembrane region" description="Helical" evidence="3">
    <location>
        <begin position="408"/>
        <end position="434"/>
    </location>
</feature>
<dbReference type="Gene3D" id="2.90.10.10">
    <property type="entry name" value="Bulb-type lectin domain"/>
    <property type="match status" value="1"/>
</dbReference>
<evidence type="ECO:0000313" key="7">
    <source>
        <dbReference type="Proteomes" id="UP001229421"/>
    </source>
</evidence>
<gene>
    <name evidence="6" type="ORF">QVD17_33715</name>
</gene>
<organism evidence="6 7">
    <name type="scientific">Tagetes erecta</name>
    <name type="common">African marigold</name>
    <dbReference type="NCBI Taxonomy" id="13708"/>
    <lineage>
        <taxon>Eukaryota</taxon>
        <taxon>Viridiplantae</taxon>
        <taxon>Streptophyta</taxon>
        <taxon>Embryophyta</taxon>
        <taxon>Tracheophyta</taxon>
        <taxon>Spermatophyta</taxon>
        <taxon>Magnoliopsida</taxon>
        <taxon>eudicotyledons</taxon>
        <taxon>Gunneridae</taxon>
        <taxon>Pentapetalae</taxon>
        <taxon>asterids</taxon>
        <taxon>campanulids</taxon>
        <taxon>Asterales</taxon>
        <taxon>Asteraceae</taxon>
        <taxon>Asteroideae</taxon>
        <taxon>Heliantheae alliance</taxon>
        <taxon>Tageteae</taxon>
        <taxon>Tagetes</taxon>
    </lineage>
</organism>
<dbReference type="PANTHER" id="PTHR47976:SF120">
    <property type="entry name" value="G-TYPE LECTIN S-RECEPTOR-LIKE SERINE_THREONINE-PROTEIN KINASE SD2-5"/>
    <property type="match status" value="1"/>
</dbReference>
<keyword evidence="2" id="KW-0325">Glycoprotein</keyword>
<comment type="caution">
    <text evidence="6">The sequence shown here is derived from an EMBL/GenBank/DDBJ whole genome shotgun (WGS) entry which is preliminary data.</text>
</comment>
<feature type="chain" id="PRO_5042198902" description="Bulb-type lectin domain-containing protein" evidence="4">
    <location>
        <begin position="20"/>
        <end position="443"/>
    </location>
</feature>
<evidence type="ECO:0000256" key="1">
    <source>
        <dbReference type="ARBA" id="ARBA00022729"/>
    </source>
</evidence>
<dbReference type="InterPro" id="IPR001480">
    <property type="entry name" value="Bulb-type_lectin_dom"/>
</dbReference>